<dbReference type="PANTHER" id="PTHR35871">
    <property type="entry name" value="EXPRESSED PROTEIN"/>
    <property type="match status" value="1"/>
</dbReference>
<feature type="non-terminal residue" evidence="1">
    <location>
        <position position="171"/>
    </location>
</feature>
<accession>A0A317SWI6</accession>
<gene>
    <name evidence="1" type="ORF">C7212DRAFT_84671</name>
</gene>
<evidence type="ECO:0000313" key="2">
    <source>
        <dbReference type="Proteomes" id="UP000246991"/>
    </source>
</evidence>
<comment type="caution">
    <text evidence="1">The sequence shown here is derived from an EMBL/GenBank/DDBJ whole genome shotgun (WGS) entry which is preliminary data.</text>
</comment>
<proteinExistence type="predicted"/>
<keyword evidence="2" id="KW-1185">Reference proteome</keyword>
<dbReference type="STRING" id="42249.A0A317SWI6"/>
<evidence type="ECO:0008006" key="3">
    <source>
        <dbReference type="Google" id="ProtNLM"/>
    </source>
</evidence>
<evidence type="ECO:0000313" key="1">
    <source>
        <dbReference type="EMBL" id="PWW78823.1"/>
    </source>
</evidence>
<dbReference type="PANTHER" id="PTHR35871:SF1">
    <property type="entry name" value="CXC1-LIKE CYSTEINE CLUSTER ASSOCIATED WITH KDZ TRANSPOSASES DOMAIN-CONTAINING PROTEIN"/>
    <property type="match status" value="1"/>
</dbReference>
<dbReference type="Proteomes" id="UP000246991">
    <property type="component" value="Unassembled WGS sequence"/>
</dbReference>
<reference evidence="1 2" key="1">
    <citation type="submission" date="2018-03" db="EMBL/GenBank/DDBJ databases">
        <title>Genomes of Pezizomycetes fungi and the evolution of truffles.</title>
        <authorList>
            <person name="Murat C."/>
            <person name="Payen T."/>
            <person name="Noel B."/>
            <person name="Kuo A."/>
            <person name="Martin F.M."/>
        </authorList>
    </citation>
    <scope>NUCLEOTIDE SEQUENCE [LARGE SCALE GENOMIC DNA]</scope>
    <source>
        <strain evidence="1">091103-1</strain>
    </source>
</reference>
<dbReference type="OrthoDB" id="5368787at2759"/>
<organism evidence="1 2">
    <name type="scientific">Tuber magnatum</name>
    <name type="common">white Piedmont truffle</name>
    <dbReference type="NCBI Taxonomy" id="42249"/>
    <lineage>
        <taxon>Eukaryota</taxon>
        <taxon>Fungi</taxon>
        <taxon>Dikarya</taxon>
        <taxon>Ascomycota</taxon>
        <taxon>Pezizomycotina</taxon>
        <taxon>Pezizomycetes</taxon>
        <taxon>Pezizales</taxon>
        <taxon>Tuberaceae</taxon>
        <taxon>Tuber</taxon>
    </lineage>
</organism>
<dbReference type="EMBL" id="PYWC01000012">
    <property type="protein sequence ID" value="PWW78823.1"/>
    <property type="molecule type" value="Genomic_DNA"/>
</dbReference>
<sequence>TGYIDGHDREDVVAYREKFVNALEGLWPFAVEFENDGSIREKAYPPGCEVGGLMRPIILITHDESTFSSNNSWRQAWVKQGSQIIRPKGHGQGIIVSEFLLPWQRLSLESISHQEENGYWEGGHLVKQVTELTIPIAQAAYSGYQFLFLFDNSSNHGAFAQDALLAQNMSL</sequence>
<dbReference type="AlphaFoldDB" id="A0A317SWI6"/>
<protein>
    <recommendedName>
        <fullName evidence="3">Tc1-like transposase DDE domain-containing protein</fullName>
    </recommendedName>
</protein>
<feature type="non-terminal residue" evidence="1">
    <location>
        <position position="1"/>
    </location>
</feature>
<name>A0A317SWI6_9PEZI</name>